<dbReference type="InterPro" id="IPR036691">
    <property type="entry name" value="Endo/exonu/phosph_ase_sf"/>
</dbReference>
<keyword evidence="3" id="KW-1185">Reference proteome</keyword>
<reference evidence="2" key="2">
    <citation type="submission" date="2025-09" db="UniProtKB">
        <authorList>
            <consortium name="Ensembl"/>
        </authorList>
    </citation>
    <scope>IDENTIFICATION</scope>
</reference>
<feature type="domain" description="Reverse transcriptase" evidence="1">
    <location>
        <begin position="508"/>
        <end position="782"/>
    </location>
</feature>
<dbReference type="GO" id="GO:0003824">
    <property type="term" value="F:catalytic activity"/>
    <property type="evidence" value="ECO:0007669"/>
    <property type="project" value="InterPro"/>
</dbReference>
<dbReference type="SUPFAM" id="SSF56219">
    <property type="entry name" value="DNase I-like"/>
    <property type="match status" value="1"/>
</dbReference>
<organism evidence="2 3">
    <name type="scientific">Leptobrachium leishanense</name>
    <name type="common">Leishan spiny toad</name>
    <dbReference type="NCBI Taxonomy" id="445787"/>
    <lineage>
        <taxon>Eukaryota</taxon>
        <taxon>Metazoa</taxon>
        <taxon>Chordata</taxon>
        <taxon>Craniata</taxon>
        <taxon>Vertebrata</taxon>
        <taxon>Euteleostomi</taxon>
        <taxon>Amphibia</taxon>
        <taxon>Batrachia</taxon>
        <taxon>Anura</taxon>
        <taxon>Pelobatoidea</taxon>
        <taxon>Megophryidae</taxon>
        <taxon>Leptobrachium</taxon>
    </lineage>
</organism>
<protein>
    <recommendedName>
        <fullName evidence="1">Reverse transcriptase domain-containing protein</fullName>
    </recommendedName>
</protein>
<dbReference type="PANTHER" id="PTHR31635">
    <property type="entry name" value="REVERSE TRANSCRIPTASE DOMAIN-CONTAINING PROTEIN-RELATED"/>
    <property type="match status" value="1"/>
</dbReference>
<dbReference type="PROSITE" id="PS50878">
    <property type="entry name" value="RT_POL"/>
    <property type="match status" value="1"/>
</dbReference>
<dbReference type="Gene3D" id="3.60.10.10">
    <property type="entry name" value="Endonuclease/exonuclease/phosphatase"/>
    <property type="match status" value="1"/>
</dbReference>
<evidence type="ECO:0000259" key="1">
    <source>
        <dbReference type="PROSITE" id="PS50878"/>
    </source>
</evidence>
<dbReference type="CDD" id="cd09076">
    <property type="entry name" value="L1-EN"/>
    <property type="match status" value="1"/>
</dbReference>
<sequence>MSKPQFSIFSMNVRGLNVPFKRHALFRDLHKSKPAIVCVQETHFSTVRTPHLRSAMYPVSFHSTAQTKSRGVSVLFHKDWVFKCTNQYTDPLGRLLILVGTMNELPITVANLYLPNVNLVCFLKKAYSKIKKLMEGSLFMCGDFNCVPDTALDTRPGQNRAQPCKQLPSSRHLTDFLRSSDLYDAWRISNPSTRDFTFFSPVHSSYSRIDLCLIQGSTVPRLLAARIGSITWSDHAPITMDFEADYPARGMGNWRLNDSLIVSGADVSDTSAVLQEYFTLNVTEEVTISSAWLAHKAVVRGHLIQRGATRKKAFNTQMTSVQRQISDLESQHKSNPTPDLLSRLTTLRRDLIQMTLQASERAIRRLNLTQYTQGNKAGRLLASKLKSKRLQTKIPYLLDNGGDRIYNPLKISEEFANFYASLYNLKSDPATHDPNPEEITQFLQEAELPSLSRSQAAELLVPFTEEEVRKAIKALPKNKAPGPDGFSNLYYQTFADILIPTLTGLFNHIKSTGVMPPEMLQATIITLPKPGKSPTSCANLRPISLLNVDAKLYAKLMASRMAPLLPFLISAEQTGFVTGRQTCDNTRRFYNIIDIAYRTNTSGLLLALDAEKAFDCLHWGYMRKALETFGFPALFIDGIMSLYSLPTAKVLASGFLSSSFSITNGTRQGCPLSPLIFVLALEPLASRIRRDTSISGISTPDGIHKLALFADDILIFLTSPETSLPSLMRQLTSYGLVSYYKNNVSKTQALPLHVDDLSLSTLRALYPFDWRTTSLKYLGISLTKSRGTILKYNYNPLMTSTSSQLSSWLDLEVSWMGRMAALKMCILPQILYFFRNIPVFIPAHMLLRMQKMLQAHIWKGRPPRIPASTITATRRRGGLGFINVTAYYRAALLAQLLSSMSQRDTPLWLRMENAYIAPFRVHDLMWFEKLPHHALEGIFPSTSLSLMSWRLWGRRLVRPFSLLSFAPLRFLCRTIQDLNLDRWFQLGLTHIHQLFTSSSIKTFPDIAREFALPTSECFKYLRVKHALTQRGIFSFAATETTAFHRLCLGKKVTKKPLSLCYDSLLSANPNKKLPYMIRWEKDLSFESSKEDWFYATETVYKYTRSTNLREAHLKLLYRWYLTPNRVAHISGHSSVCWRCGTSVGSILHIFWQCPLLATFWGKVCRLISHCTGISMPLCPKQYLLHMLPITIQQRHRGIISIILSVAKSTIARHWLSQDSPSMREVMLSLENVYLYEDMYHRAVNSFSMFQDIWEGWELFVESGNLI</sequence>
<evidence type="ECO:0000313" key="3">
    <source>
        <dbReference type="Proteomes" id="UP000694569"/>
    </source>
</evidence>
<accession>A0A8C5LSC2</accession>
<dbReference type="InterPro" id="IPR043502">
    <property type="entry name" value="DNA/RNA_pol_sf"/>
</dbReference>
<dbReference type="PANTHER" id="PTHR31635:SF196">
    <property type="entry name" value="REVERSE TRANSCRIPTASE DOMAIN-CONTAINING PROTEIN-RELATED"/>
    <property type="match status" value="1"/>
</dbReference>
<name>A0A8C5LSC2_9ANUR</name>
<dbReference type="AlphaFoldDB" id="A0A8C5LSC2"/>
<dbReference type="Proteomes" id="UP000694569">
    <property type="component" value="Unplaced"/>
</dbReference>
<dbReference type="Pfam" id="PF00078">
    <property type="entry name" value="RVT_1"/>
    <property type="match status" value="1"/>
</dbReference>
<dbReference type="Ensembl" id="ENSLLET00000001419.1">
    <property type="protein sequence ID" value="ENSLLEP00000001354.1"/>
    <property type="gene ID" value="ENSLLEG00000000880.1"/>
</dbReference>
<dbReference type="OrthoDB" id="410104at2759"/>
<dbReference type="InterPro" id="IPR000477">
    <property type="entry name" value="RT_dom"/>
</dbReference>
<dbReference type="InterPro" id="IPR005135">
    <property type="entry name" value="Endo/exonuclease/phosphatase"/>
</dbReference>
<proteinExistence type="predicted"/>
<dbReference type="SUPFAM" id="SSF56672">
    <property type="entry name" value="DNA/RNA polymerases"/>
    <property type="match status" value="1"/>
</dbReference>
<dbReference type="Pfam" id="PF03372">
    <property type="entry name" value="Exo_endo_phos"/>
    <property type="match status" value="1"/>
</dbReference>
<reference evidence="2" key="1">
    <citation type="submission" date="2025-08" db="UniProtKB">
        <authorList>
            <consortium name="Ensembl"/>
        </authorList>
    </citation>
    <scope>IDENTIFICATION</scope>
</reference>
<dbReference type="CDD" id="cd01650">
    <property type="entry name" value="RT_nLTR_like"/>
    <property type="match status" value="1"/>
</dbReference>
<evidence type="ECO:0000313" key="2">
    <source>
        <dbReference type="Ensembl" id="ENSLLEP00000001354.1"/>
    </source>
</evidence>
<dbReference type="GeneTree" id="ENSGT00940000163630"/>